<keyword evidence="8" id="KW-1185">Reference proteome</keyword>
<accession>A0A830DCU1</accession>
<dbReference type="PRINTS" id="PR00724">
    <property type="entry name" value="CRBOXYPTASEC"/>
</dbReference>
<dbReference type="Pfam" id="PF00450">
    <property type="entry name" value="Peptidase_S10"/>
    <property type="match status" value="2"/>
</dbReference>
<dbReference type="PANTHER" id="PTHR11802:SF259">
    <property type="entry name" value="SERINE CARBOXYPEPTIDASE-LIKE 48"/>
    <property type="match status" value="1"/>
</dbReference>
<dbReference type="InterPro" id="IPR029058">
    <property type="entry name" value="AB_hydrolase_fold"/>
</dbReference>
<evidence type="ECO:0000256" key="2">
    <source>
        <dbReference type="ARBA" id="ARBA00009431"/>
    </source>
</evidence>
<dbReference type="InterPro" id="IPR018202">
    <property type="entry name" value="Ser_caboxypep_ser_AS"/>
</dbReference>
<keyword evidence="3" id="KW-0964">Secreted</keyword>
<name>A0A830DCU1_9LAMI</name>
<keyword evidence="6" id="KW-0378">Hydrolase</keyword>
<keyword evidence="4" id="KW-0732">Signal</keyword>
<dbReference type="EC" id="3.4.16.-" evidence="6"/>
<evidence type="ECO:0000313" key="8">
    <source>
        <dbReference type="Proteomes" id="UP000653305"/>
    </source>
</evidence>
<dbReference type="PROSITE" id="PS00131">
    <property type="entry name" value="CARBOXYPEPT_SER_SER"/>
    <property type="match status" value="1"/>
</dbReference>
<evidence type="ECO:0000256" key="6">
    <source>
        <dbReference type="RuleBase" id="RU361156"/>
    </source>
</evidence>
<keyword evidence="6 7" id="KW-0121">Carboxypeptidase</keyword>
<dbReference type="SUPFAM" id="SSF53474">
    <property type="entry name" value="alpha/beta-Hydrolases"/>
    <property type="match status" value="1"/>
</dbReference>
<dbReference type="GO" id="GO:0004185">
    <property type="term" value="F:serine-type carboxypeptidase activity"/>
    <property type="evidence" value="ECO:0007669"/>
    <property type="project" value="UniProtKB-UniRule"/>
</dbReference>
<reference evidence="7" key="1">
    <citation type="submission" date="2020-07" db="EMBL/GenBank/DDBJ databases">
        <title>Ethylene signaling mediates host invasion by parasitic plants.</title>
        <authorList>
            <person name="Yoshida S."/>
        </authorList>
    </citation>
    <scope>NUCLEOTIDE SEQUENCE</scope>
    <source>
        <strain evidence="7">Okayama</strain>
    </source>
</reference>
<dbReference type="EMBL" id="BMAC01001223">
    <property type="protein sequence ID" value="GFQ06365.1"/>
    <property type="molecule type" value="Genomic_DNA"/>
</dbReference>
<evidence type="ECO:0000256" key="5">
    <source>
        <dbReference type="ARBA" id="ARBA00023180"/>
    </source>
</evidence>
<dbReference type="GO" id="GO:0006508">
    <property type="term" value="P:proteolysis"/>
    <property type="evidence" value="ECO:0007669"/>
    <property type="project" value="UniProtKB-KW"/>
</dbReference>
<evidence type="ECO:0000313" key="7">
    <source>
        <dbReference type="EMBL" id="GFQ06365.1"/>
    </source>
</evidence>
<dbReference type="Gene3D" id="3.40.50.1820">
    <property type="entry name" value="alpha/beta hydrolase"/>
    <property type="match status" value="1"/>
</dbReference>
<keyword evidence="6" id="KW-0645">Protease</keyword>
<comment type="similarity">
    <text evidence="2 6">Belongs to the peptidase S10 family.</text>
</comment>
<dbReference type="GO" id="GO:0005576">
    <property type="term" value="C:extracellular region"/>
    <property type="evidence" value="ECO:0007669"/>
    <property type="project" value="UniProtKB-SubCell"/>
</dbReference>
<dbReference type="GO" id="GO:0005773">
    <property type="term" value="C:vacuole"/>
    <property type="evidence" value="ECO:0007669"/>
    <property type="project" value="TreeGrafter"/>
</dbReference>
<dbReference type="OrthoDB" id="443318at2759"/>
<gene>
    <name evidence="7" type="ORF">PHJA_002780500</name>
</gene>
<sequence>MFYYLFESRTKRANAPFIVHLTGGPGFSSSLALFFDDVQVASILFVDQPIGTGFSYSTSETDIPTTSEKVAVDFYNFLQEFLKKRPEYAKKDLYISGESYAGHYIPAVAARINHGNNNNQGPPIKLKVHILYVYY</sequence>
<evidence type="ECO:0000256" key="3">
    <source>
        <dbReference type="ARBA" id="ARBA00022525"/>
    </source>
</evidence>
<protein>
    <recommendedName>
        <fullName evidence="6">Carboxypeptidase</fullName>
        <ecNumber evidence="6">3.4.16.-</ecNumber>
    </recommendedName>
</protein>
<proteinExistence type="inferred from homology"/>
<organism evidence="7 8">
    <name type="scientific">Phtheirospermum japonicum</name>
    <dbReference type="NCBI Taxonomy" id="374723"/>
    <lineage>
        <taxon>Eukaryota</taxon>
        <taxon>Viridiplantae</taxon>
        <taxon>Streptophyta</taxon>
        <taxon>Embryophyta</taxon>
        <taxon>Tracheophyta</taxon>
        <taxon>Spermatophyta</taxon>
        <taxon>Magnoliopsida</taxon>
        <taxon>eudicotyledons</taxon>
        <taxon>Gunneridae</taxon>
        <taxon>Pentapetalae</taxon>
        <taxon>asterids</taxon>
        <taxon>lamiids</taxon>
        <taxon>Lamiales</taxon>
        <taxon>Orobanchaceae</taxon>
        <taxon>Orobanchaceae incertae sedis</taxon>
        <taxon>Phtheirospermum</taxon>
    </lineage>
</organism>
<comment type="subcellular location">
    <subcellularLocation>
        <location evidence="1">Secreted</location>
    </subcellularLocation>
</comment>
<dbReference type="InterPro" id="IPR001563">
    <property type="entry name" value="Peptidase_S10"/>
</dbReference>
<dbReference type="Proteomes" id="UP000653305">
    <property type="component" value="Unassembled WGS sequence"/>
</dbReference>
<evidence type="ECO:0000256" key="1">
    <source>
        <dbReference type="ARBA" id="ARBA00004613"/>
    </source>
</evidence>
<keyword evidence="5" id="KW-0325">Glycoprotein</keyword>
<comment type="caution">
    <text evidence="7">The sequence shown here is derived from an EMBL/GenBank/DDBJ whole genome shotgun (WGS) entry which is preliminary data.</text>
</comment>
<dbReference type="PANTHER" id="PTHR11802">
    <property type="entry name" value="SERINE PROTEASE FAMILY S10 SERINE CARBOXYPEPTIDASE"/>
    <property type="match status" value="1"/>
</dbReference>
<evidence type="ECO:0000256" key="4">
    <source>
        <dbReference type="ARBA" id="ARBA00022729"/>
    </source>
</evidence>
<dbReference type="AlphaFoldDB" id="A0A830DCU1"/>